<dbReference type="STRING" id="1834516.BL253_06975"/>
<comment type="caution">
    <text evidence="6">The sequence shown here is derived from an EMBL/GenBank/DDBJ whole genome shotgun (WGS) entry which is preliminary data.</text>
</comment>
<evidence type="ECO:0000256" key="2">
    <source>
        <dbReference type="ARBA" id="ARBA00023125"/>
    </source>
</evidence>
<keyword evidence="2" id="KW-0238">DNA-binding</keyword>
<dbReference type="PANTHER" id="PTHR33164">
    <property type="entry name" value="TRANSCRIPTIONAL REGULATOR, MARR FAMILY"/>
    <property type="match status" value="1"/>
</dbReference>
<dbReference type="InterPro" id="IPR000835">
    <property type="entry name" value="HTH_MarR-typ"/>
</dbReference>
<evidence type="ECO:0000313" key="6">
    <source>
        <dbReference type="EMBL" id="ONH31884.1"/>
    </source>
</evidence>
<dbReference type="Proteomes" id="UP000188929">
    <property type="component" value="Unassembled WGS sequence"/>
</dbReference>
<dbReference type="PROSITE" id="PS50995">
    <property type="entry name" value="HTH_MARR_2"/>
    <property type="match status" value="1"/>
</dbReference>
<evidence type="ECO:0000256" key="1">
    <source>
        <dbReference type="ARBA" id="ARBA00023015"/>
    </source>
</evidence>
<proteinExistence type="predicted"/>
<sequence length="321" mass="34101">MSMIERATTGFLLWRVTMKFRAGVDRVLADLGLTHAQYSLLASLRGMTGGSDARPSQRELADHTGLEPIFVSKLARALEQAGLLTRATSGRDSRAVELALTPQGVETVGIAVERVQGLHQELLAPIGGPGGANDRHLADTLRTLLGAPPATAGTIAEQESPRQVGSRDMTTPAELPPLTGQDLGEAEGAVHGLLETLVAGTEVNADEYVVLRVLTLRPPMTLPELLAFLTSQRQLRRDEEQVDAMLRRLDSAGLLTGLDGAGPVRVTARGEDLHAAVFASVRRISGQVFGGLDPAELAAAKRVLAEVTQRALRLRTELAAA</sequence>
<evidence type="ECO:0000256" key="4">
    <source>
        <dbReference type="SAM" id="MobiDB-lite"/>
    </source>
</evidence>
<dbReference type="Gene3D" id="1.10.10.10">
    <property type="entry name" value="Winged helix-like DNA-binding domain superfamily/Winged helix DNA-binding domain"/>
    <property type="match status" value="2"/>
</dbReference>
<dbReference type="Pfam" id="PF12802">
    <property type="entry name" value="MarR_2"/>
    <property type="match status" value="1"/>
</dbReference>
<keyword evidence="1" id="KW-0805">Transcription regulation</keyword>
<dbReference type="InterPro" id="IPR039422">
    <property type="entry name" value="MarR/SlyA-like"/>
</dbReference>
<evidence type="ECO:0000256" key="3">
    <source>
        <dbReference type="ARBA" id="ARBA00023163"/>
    </source>
</evidence>
<dbReference type="GO" id="GO:0006950">
    <property type="term" value="P:response to stress"/>
    <property type="evidence" value="ECO:0007669"/>
    <property type="project" value="TreeGrafter"/>
</dbReference>
<keyword evidence="7" id="KW-1185">Reference proteome</keyword>
<feature type="domain" description="HTH marR-type" evidence="5">
    <location>
        <begin position="6"/>
        <end position="146"/>
    </location>
</feature>
<organism evidence="6 7">
    <name type="scientific">Pseudofrankia asymbiotica</name>
    <dbReference type="NCBI Taxonomy" id="1834516"/>
    <lineage>
        <taxon>Bacteria</taxon>
        <taxon>Bacillati</taxon>
        <taxon>Actinomycetota</taxon>
        <taxon>Actinomycetes</taxon>
        <taxon>Frankiales</taxon>
        <taxon>Frankiaceae</taxon>
        <taxon>Pseudofrankia</taxon>
    </lineage>
</organism>
<dbReference type="GO" id="GO:0003677">
    <property type="term" value="F:DNA binding"/>
    <property type="evidence" value="ECO:0007669"/>
    <property type="project" value="UniProtKB-KW"/>
</dbReference>
<dbReference type="EMBL" id="MOMC01000014">
    <property type="protein sequence ID" value="ONH31884.1"/>
    <property type="molecule type" value="Genomic_DNA"/>
</dbReference>
<evidence type="ECO:0000259" key="5">
    <source>
        <dbReference type="PROSITE" id="PS50995"/>
    </source>
</evidence>
<dbReference type="PANTHER" id="PTHR33164:SF64">
    <property type="entry name" value="TRANSCRIPTIONAL REGULATOR SLYA"/>
    <property type="match status" value="1"/>
</dbReference>
<dbReference type="GO" id="GO:0003700">
    <property type="term" value="F:DNA-binding transcription factor activity"/>
    <property type="evidence" value="ECO:0007669"/>
    <property type="project" value="InterPro"/>
</dbReference>
<reference evidence="7" key="1">
    <citation type="submission" date="2016-10" db="EMBL/GenBank/DDBJ databases">
        <title>Frankia sp. NRRL B-16386 Genome sequencing.</title>
        <authorList>
            <person name="Ghodhbane-Gtari F."/>
            <person name="Swanson E."/>
            <person name="Gueddou A."/>
            <person name="Hezbri K."/>
            <person name="Ktari K."/>
            <person name="Nouioui I."/>
            <person name="Morris K."/>
            <person name="Simpson S."/>
            <person name="Abebe-Akele F."/>
            <person name="Thomas K."/>
            <person name="Gtari M."/>
            <person name="Tisa L.S."/>
        </authorList>
    </citation>
    <scope>NUCLEOTIDE SEQUENCE [LARGE SCALE GENOMIC DNA]</scope>
    <source>
        <strain evidence="7">NRRL B-16386</strain>
    </source>
</reference>
<dbReference type="SMART" id="SM00347">
    <property type="entry name" value="HTH_MARR"/>
    <property type="match status" value="1"/>
</dbReference>
<evidence type="ECO:0000313" key="7">
    <source>
        <dbReference type="Proteomes" id="UP000188929"/>
    </source>
</evidence>
<dbReference type="InterPro" id="IPR036388">
    <property type="entry name" value="WH-like_DNA-bd_sf"/>
</dbReference>
<dbReference type="AlphaFoldDB" id="A0A1V2IFE9"/>
<dbReference type="SUPFAM" id="SSF46785">
    <property type="entry name" value="Winged helix' DNA-binding domain"/>
    <property type="match status" value="2"/>
</dbReference>
<keyword evidence="3" id="KW-0804">Transcription</keyword>
<dbReference type="InterPro" id="IPR036390">
    <property type="entry name" value="WH_DNA-bd_sf"/>
</dbReference>
<gene>
    <name evidence="6" type="ORF">BL253_06975</name>
</gene>
<accession>A0A1V2IFE9</accession>
<name>A0A1V2IFE9_9ACTN</name>
<feature type="region of interest" description="Disordered" evidence="4">
    <location>
        <begin position="148"/>
        <end position="171"/>
    </location>
</feature>
<protein>
    <recommendedName>
        <fullName evidence="5">HTH marR-type domain-containing protein</fullName>
    </recommendedName>
</protein>